<keyword evidence="1" id="KW-0812">Transmembrane</keyword>
<name>A0A7S3EPZ1_9EUKA</name>
<feature type="transmembrane region" description="Helical" evidence="1">
    <location>
        <begin position="147"/>
        <end position="167"/>
    </location>
</feature>
<protein>
    <submittedName>
        <fullName evidence="2">Uncharacterized protein</fullName>
    </submittedName>
</protein>
<reference evidence="2" key="1">
    <citation type="submission" date="2021-01" db="EMBL/GenBank/DDBJ databases">
        <authorList>
            <person name="Corre E."/>
            <person name="Pelletier E."/>
            <person name="Niang G."/>
            <person name="Scheremetjew M."/>
            <person name="Finn R."/>
            <person name="Kale V."/>
            <person name="Holt S."/>
            <person name="Cochrane G."/>
            <person name="Meng A."/>
            <person name="Brown T."/>
            <person name="Cohen L."/>
        </authorList>
    </citation>
    <scope>NUCLEOTIDE SEQUENCE</scope>
    <source>
        <strain evidence="2">CCMP281</strain>
    </source>
</reference>
<proteinExistence type="predicted"/>
<keyword evidence="1" id="KW-1133">Transmembrane helix</keyword>
<sequence>MLAADKLLLRSTVKQRTIELREKELNLFNSNFSAVATQAALLAGFSMAFLEMSVHLHAVHFNPLAKALLHLFSTVCICANIFVVSIITFVSVWGSGKALRGKDGSMSVVVEGMKKESRLIFYTFGIGLLSLLVAVACSTWLLMQREVALLATVMLLATCYALISNAIRIFKKFELQSSEVVRFNDFLRALPKAEENIDEEEFDEDNDDPSRAIV</sequence>
<feature type="transmembrane region" description="Helical" evidence="1">
    <location>
        <begin position="70"/>
        <end position="93"/>
    </location>
</feature>
<dbReference type="AlphaFoldDB" id="A0A7S3EPZ1"/>
<accession>A0A7S3EPZ1</accession>
<feature type="transmembrane region" description="Helical" evidence="1">
    <location>
        <begin position="119"/>
        <end position="141"/>
    </location>
</feature>
<evidence type="ECO:0000256" key="1">
    <source>
        <dbReference type="SAM" id="Phobius"/>
    </source>
</evidence>
<dbReference type="Gene3D" id="1.20.140.140">
    <property type="entry name" value="Calcium release-activated calcium channel protein Orai"/>
    <property type="match status" value="1"/>
</dbReference>
<gene>
    <name evidence="2" type="ORF">HERI1096_LOCUS1357</name>
</gene>
<dbReference type="InterPro" id="IPR038350">
    <property type="entry name" value="Orai_sf"/>
</dbReference>
<organism evidence="2">
    <name type="scientific">Haptolina ericina</name>
    <dbReference type="NCBI Taxonomy" id="156174"/>
    <lineage>
        <taxon>Eukaryota</taxon>
        <taxon>Haptista</taxon>
        <taxon>Haptophyta</taxon>
        <taxon>Prymnesiophyceae</taxon>
        <taxon>Prymnesiales</taxon>
        <taxon>Prymnesiaceae</taxon>
        <taxon>Haptolina</taxon>
    </lineage>
</organism>
<feature type="transmembrane region" description="Helical" evidence="1">
    <location>
        <begin position="31"/>
        <end position="50"/>
    </location>
</feature>
<dbReference type="EMBL" id="HBHX01002468">
    <property type="protein sequence ID" value="CAE0098734.1"/>
    <property type="molecule type" value="Transcribed_RNA"/>
</dbReference>
<keyword evidence="1" id="KW-0472">Membrane</keyword>
<evidence type="ECO:0000313" key="2">
    <source>
        <dbReference type="EMBL" id="CAE0098734.1"/>
    </source>
</evidence>